<evidence type="ECO:0000256" key="8">
    <source>
        <dbReference type="ARBA" id="ARBA00022881"/>
    </source>
</evidence>
<dbReference type="InterPro" id="IPR006935">
    <property type="entry name" value="Helicase/UvrB_N"/>
</dbReference>
<evidence type="ECO:0000256" key="1">
    <source>
        <dbReference type="ARBA" id="ARBA00004496"/>
    </source>
</evidence>
<feature type="region of interest" description="Disordered" evidence="15">
    <location>
        <begin position="702"/>
        <end position="732"/>
    </location>
</feature>
<evidence type="ECO:0000256" key="4">
    <source>
        <dbReference type="ARBA" id="ARBA00022741"/>
    </source>
</evidence>
<comment type="domain">
    <text evidence="13">The beta-hairpin motif is involved in DNA binding.</text>
</comment>
<evidence type="ECO:0000256" key="2">
    <source>
        <dbReference type="ARBA" id="ARBA00008533"/>
    </source>
</evidence>
<dbReference type="SMART" id="SM00487">
    <property type="entry name" value="DEXDc"/>
    <property type="match status" value="1"/>
</dbReference>
<evidence type="ECO:0000256" key="13">
    <source>
        <dbReference type="HAMAP-Rule" id="MF_00204"/>
    </source>
</evidence>
<evidence type="ECO:0000256" key="11">
    <source>
        <dbReference type="ARBA" id="ARBA00026033"/>
    </source>
</evidence>
<evidence type="ECO:0000256" key="7">
    <source>
        <dbReference type="ARBA" id="ARBA00022840"/>
    </source>
</evidence>
<comment type="caution">
    <text evidence="19">The sequence shown here is derived from an EMBL/GenBank/DDBJ whole genome shotgun (WGS) entry which is preliminary data.</text>
</comment>
<evidence type="ECO:0000256" key="12">
    <source>
        <dbReference type="ARBA" id="ARBA00029504"/>
    </source>
</evidence>
<dbReference type="Pfam" id="PF12344">
    <property type="entry name" value="UvrB"/>
    <property type="match status" value="1"/>
</dbReference>
<dbReference type="InterPro" id="IPR027417">
    <property type="entry name" value="P-loop_NTPase"/>
</dbReference>
<sequence>MPYAHSDKSEALMHAPAPEVKARPKLEGGRRFVMQTEFQPAGDQPTAIAELSQGVNEGERNQVLLGATGTGKTFTMAKVIEETQRPAIILAPNKTLAAQLYGEFKGFFPDNAVEYFVSYYDYYQPEAYVARSDTYIEKESQINEQIDRMRHSATRALLERDDVIIVASVSCIYGIGSVETYGAMTQDLKVGGNYDQRHIIADLVSQQYRRNDQAFQRGSFRVRGDSLEIWPAHLEDRAWKLSFFGEELEAITEFDPLTGQKTDTFDQIRVYANSHYVTPKPTMQQAIIGIKKELRQRLDQLVGEGKLLEAQRLEQRTNFDLEMLEATGVCNGIENYSRYLTGRVPGEPPPTLFEFIPDHAIVFADESHVSVPQIGGMYRGDYRRKFTLAEHGFRLPSCMDNRPLKFEEWDAMRPQSVFVSATPASWEMEQSGGVFTEQVIRPTGLLDPQVEIRPVSMQVDDLLDEVRKVAGMGYRTLVTTLTKRMAEDLTEYLHEQGIRVRYMHSDIDTIERIEILRDLRLGAFDVLVGINLLREGLDIPECGLVAILDADKEGFLRSETSLIQTIGRAARNADGRVIMYADRITGSMERALAETDRRRAKQIAYNQEHGITPATVKKNVEDVLAGLYKGDTDMSRVTAKIDKPLHGGNLEAVLDGLRADMRKAAENLEFEEAARLRDEIKRLEAVDLAIADDPMARQWAVEKASEEAVRPKGRSTAGRPGQRGGNVKRRGR</sequence>
<feature type="domain" description="Helicase C-terminal" evidence="18">
    <location>
        <begin position="458"/>
        <end position="624"/>
    </location>
</feature>
<dbReference type="GO" id="GO:0009380">
    <property type="term" value="C:excinuclease repair complex"/>
    <property type="evidence" value="ECO:0007669"/>
    <property type="project" value="InterPro"/>
</dbReference>
<dbReference type="Pfam" id="PF02151">
    <property type="entry name" value="UVR"/>
    <property type="match status" value="1"/>
</dbReference>
<dbReference type="PANTHER" id="PTHR24029">
    <property type="entry name" value="UVRABC SYSTEM PROTEIN B"/>
    <property type="match status" value="1"/>
</dbReference>
<evidence type="ECO:0000313" key="19">
    <source>
        <dbReference type="EMBL" id="NDW47757.1"/>
    </source>
</evidence>
<evidence type="ECO:0000259" key="16">
    <source>
        <dbReference type="PROSITE" id="PS50151"/>
    </source>
</evidence>
<feature type="domain" description="UVR" evidence="16">
    <location>
        <begin position="651"/>
        <end position="686"/>
    </location>
</feature>
<dbReference type="PROSITE" id="PS51192">
    <property type="entry name" value="HELICASE_ATP_BIND_1"/>
    <property type="match status" value="1"/>
</dbReference>
<dbReference type="SUPFAM" id="SSF46600">
    <property type="entry name" value="C-terminal UvrC-binding domain of UvrB"/>
    <property type="match status" value="1"/>
</dbReference>
<keyword evidence="3 13" id="KW-0963">Cytoplasm</keyword>
<protein>
    <recommendedName>
        <fullName evidence="12 13">UvrABC system protein B</fullName>
        <shortName evidence="13">Protein UvrB</shortName>
    </recommendedName>
    <alternativeName>
        <fullName evidence="13">Excinuclease ABC subunit B</fullName>
    </alternativeName>
</protein>
<dbReference type="Gene3D" id="3.40.50.300">
    <property type="entry name" value="P-loop containing nucleotide triphosphate hydrolases"/>
    <property type="match status" value="3"/>
</dbReference>
<keyword evidence="7 13" id="KW-0067">ATP-binding</keyword>
<evidence type="ECO:0000256" key="3">
    <source>
        <dbReference type="ARBA" id="ARBA00022490"/>
    </source>
</evidence>
<dbReference type="RefSeq" id="WP_164132770.1">
    <property type="nucleotide sequence ID" value="NZ_JAAGOX010000056.1"/>
</dbReference>
<evidence type="ECO:0000259" key="18">
    <source>
        <dbReference type="PROSITE" id="PS51194"/>
    </source>
</evidence>
<proteinExistence type="inferred from homology"/>
<dbReference type="GO" id="GO:0005524">
    <property type="term" value="F:ATP binding"/>
    <property type="evidence" value="ECO:0007669"/>
    <property type="project" value="UniProtKB-UniRule"/>
</dbReference>
<feature type="short sequence motif" description="Beta-hairpin" evidence="13">
    <location>
        <begin position="119"/>
        <end position="142"/>
    </location>
</feature>
<dbReference type="GO" id="GO:0016887">
    <property type="term" value="F:ATP hydrolysis activity"/>
    <property type="evidence" value="ECO:0007669"/>
    <property type="project" value="InterPro"/>
</dbReference>
<dbReference type="PROSITE" id="PS51194">
    <property type="entry name" value="HELICASE_CTER"/>
    <property type="match status" value="1"/>
</dbReference>
<dbReference type="GO" id="GO:0006289">
    <property type="term" value="P:nucleotide-excision repair"/>
    <property type="evidence" value="ECO:0007669"/>
    <property type="project" value="UniProtKB-UniRule"/>
</dbReference>
<comment type="subunit">
    <text evidence="11 13 14">Forms a heterotetramer with UvrA during the search for lesions. Interacts with UvrC in an incision complex.</text>
</comment>
<accession>A0A6B2NYJ4</accession>
<name>A0A6B2NYJ4_9RHOB</name>
<dbReference type="InterPro" id="IPR004807">
    <property type="entry name" value="UvrB"/>
</dbReference>
<comment type="similarity">
    <text evidence="2 13 14">Belongs to the UvrB family.</text>
</comment>
<reference evidence="19" key="1">
    <citation type="submission" date="2020-02" db="EMBL/GenBank/DDBJ databases">
        <title>Delineation of the pyrene-degrading pathway in Roseobacter clade bacteria by genomic analysis.</title>
        <authorList>
            <person name="Zhou H."/>
            <person name="Wang H."/>
        </authorList>
    </citation>
    <scope>NUCLEOTIDE SEQUENCE</scope>
    <source>
        <strain evidence="19">PrR005</strain>
    </source>
</reference>
<dbReference type="PANTHER" id="PTHR24029:SF0">
    <property type="entry name" value="UVRABC SYSTEM PROTEIN B"/>
    <property type="match status" value="1"/>
</dbReference>
<dbReference type="InterPro" id="IPR014001">
    <property type="entry name" value="Helicase_ATP-bd"/>
</dbReference>
<dbReference type="Gene3D" id="6.10.140.240">
    <property type="match status" value="1"/>
</dbReference>
<dbReference type="Pfam" id="PF00271">
    <property type="entry name" value="Helicase_C"/>
    <property type="match status" value="1"/>
</dbReference>
<dbReference type="NCBIfam" id="NF003673">
    <property type="entry name" value="PRK05298.1"/>
    <property type="match status" value="1"/>
</dbReference>
<keyword evidence="9 13" id="KW-0234">DNA repair</keyword>
<organism evidence="19">
    <name type="scientific">Ruegeria sp. PrR005</name>
    <dbReference type="NCBI Taxonomy" id="2706882"/>
    <lineage>
        <taxon>Bacteria</taxon>
        <taxon>Pseudomonadati</taxon>
        <taxon>Pseudomonadota</taxon>
        <taxon>Alphaproteobacteria</taxon>
        <taxon>Rhodobacterales</taxon>
        <taxon>Roseobacteraceae</taxon>
        <taxon>Ruegeria</taxon>
    </lineage>
</organism>
<dbReference type="EMBL" id="JAAGOX010000056">
    <property type="protein sequence ID" value="NDW47757.1"/>
    <property type="molecule type" value="Genomic_DNA"/>
</dbReference>
<dbReference type="Pfam" id="PF04851">
    <property type="entry name" value="ResIII"/>
    <property type="match status" value="1"/>
</dbReference>
<gene>
    <name evidence="13 19" type="primary">uvrB</name>
    <name evidence="19" type="ORF">G0P99_22670</name>
</gene>
<dbReference type="CDD" id="cd17916">
    <property type="entry name" value="DEXHc_UvrB"/>
    <property type="match status" value="1"/>
</dbReference>
<dbReference type="SUPFAM" id="SSF52540">
    <property type="entry name" value="P-loop containing nucleoside triphosphate hydrolases"/>
    <property type="match status" value="2"/>
</dbReference>
<dbReference type="GO" id="GO:0009432">
    <property type="term" value="P:SOS response"/>
    <property type="evidence" value="ECO:0007669"/>
    <property type="project" value="UniProtKB-UniRule"/>
</dbReference>
<dbReference type="NCBIfam" id="TIGR00631">
    <property type="entry name" value="uvrb"/>
    <property type="match status" value="1"/>
</dbReference>
<dbReference type="Gene3D" id="4.10.860.10">
    <property type="entry name" value="UVR domain"/>
    <property type="match status" value="1"/>
</dbReference>
<dbReference type="AlphaFoldDB" id="A0A6B2NYJ4"/>
<evidence type="ECO:0000256" key="9">
    <source>
        <dbReference type="ARBA" id="ARBA00023204"/>
    </source>
</evidence>
<dbReference type="GO" id="GO:0003677">
    <property type="term" value="F:DNA binding"/>
    <property type="evidence" value="ECO:0007669"/>
    <property type="project" value="UniProtKB-UniRule"/>
</dbReference>
<dbReference type="InterPro" id="IPR001943">
    <property type="entry name" value="UVR_dom"/>
</dbReference>
<dbReference type="Pfam" id="PF17757">
    <property type="entry name" value="UvrB_inter"/>
    <property type="match status" value="1"/>
</dbReference>
<keyword evidence="6 13" id="KW-0228">DNA excision</keyword>
<keyword evidence="8 13" id="KW-0267">Excision nuclease</keyword>
<evidence type="ECO:0000256" key="5">
    <source>
        <dbReference type="ARBA" id="ARBA00022763"/>
    </source>
</evidence>
<dbReference type="CDD" id="cd18790">
    <property type="entry name" value="SF2_C_UvrB"/>
    <property type="match status" value="1"/>
</dbReference>
<keyword evidence="5 13" id="KW-0227">DNA damage</keyword>
<evidence type="ECO:0000256" key="14">
    <source>
        <dbReference type="RuleBase" id="RU003587"/>
    </source>
</evidence>
<evidence type="ECO:0000259" key="17">
    <source>
        <dbReference type="PROSITE" id="PS51192"/>
    </source>
</evidence>
<keyword evidence="4 13" id="KW-0547">Nucleotide-binding</keyword>
<keyword evidence="10 13" id="KW-0742">SOS response</keyword>
<dbReference type="InterPro" id="IPR041471">
    <property type="entry name" value="UvrB_inter"/>
</dbReference>
<dbReference type="HAMAP" id="MF_00204">
    <property type="entry name" value="UvrB"/>
    <property type="match status" value="1"/>
</dbReference>
<evidence type="ECO:0000256" key="10">
    <source>
        <dbReference type="ARBA" id="ARBA00023236"/>
    </source>
</evidence>
<dbReference type="PROSITE" id="PS50151">
    <property type="entry name" value="UVR"/>
    <property type="match status" value="1"/>
</dbReference>
<dbReference type="GO" id="GO:0005737">
    <property type="term" value="C:cytoplasm"/>
    <property type="evidence" value="ECO:0007669"/>
    <property type="project" value="UniProtKB-SubCell"/>
</dbReference>
<dbReference type="InterPro" id="IPR001650">
    <property type="entry name" value="Helicase_C-like"/>
</dbReference>
<dbReference type="SMART" id="SM00490">
    <property type="entry name" value="HELICc"/>
    <property type="match status" value="1"/>
</dbReference>
<evidence type="ECO:0000256" key="6">
    <source>
        <dbReference type="ARBA" id="ARBA00022769"/>
    </source>
</evidence>
<dbReference type="InterPro" id="IPR036876">
    <property type="entry name" value="UVR_dom_sf"/>
</dbReference>
<comment type="subcellular location">
    <subcellularLocation>
        <location evidence="1 13 14">Cytoplasm</location>
    </subcellularLocation>
</comment>
<evidence type="ECO:0000256" key="15">
    <source>
        <dbReference type="SAM" id="MobiDB-lite"/>
    </source>
</evidence>
<dbReference type="GO" id="GO:0009381">
    <property type="term" value="F:excinuclease ABC activity"/>
    <property type="evidence" value="ECO:0007669"/>
    <property type="project" value="UniProtKB-UniRule"/>
</dbReference>
<dbReference type="InterPro" id="IPR024759">
    <property type="entry name" value="UvrB_YAD/RRR_dom"/>
</dbReference>
<feature type="binding site" evidence="13">
    <location>
        <begin position="66"/>
        <end position="73"/>
    </location>
    <ligand>
        <name>ATP</name>
        <dbReference type="ChEBI" id="CHEBI:30616"/>
    </ligand>
</feature>
<comment type="function">
    <text evidence="13">The UvrABC repair system catalyzes the recognition and processing of DNA lesions. A damage recognition complex composed of 2 UvrA and 2 UvrB subunits scans DNA for abnormalities. Upon binding of the UvrA(2)B(2) complex to a putative damaged site, the DNA wraps around one UvrB monomer. DNA wrap is dependent on ATP binding by UvrB and probably causes local melting of the DNA helix, facilitating insertion of UvrB beta-hairpin between the DNA strands. Then UvrB probes one DNA strand for the presence of a lesion. If a lesion is found the UvrA subunits dissociate and the UvrB-DNA preincision complex is formed. This complex is subsequently bound by UvrC and the second UvrB is released. If no lesion is found, the DNA wraps around the other UvrB subunit that will check the other stand for damage.</text>
</comment>
<feature type="domain" description="Helicase ATP-binding" evidence="17">
    <location>
        <begin position="53"/>
        <end position="199"/>
    </location>
</feature>